<dbReference type="EMBL" id="JAHYXK010000006">
    <property type="protein sequence ID" value="MBW7467208.1"/>
    <property type="molecule type" value="Genomic_DNA"/>
</dbReference>
<comment type="caution">
    <text evidence="2">The sequence shown here is derived from an EMBL/GenBank/DDBJ whole genome shotgun (WGS) entry which is preliminary data.</text>
</comment>
<dbReference type="SUPFAM" id="SSF53756">
    <property type="entry name" value="UDP-Glycosyltransferase/glycogen phosphorylase"/>
    <property type="match status" value="1"/>
</dbReference>
<evidence type="ECO:0000259" key="1">
    <source>
        <dbReference type="Pfam" id="PF00534"/>
    </source>
</evidence>
<accession>A0ABS7CTN6</accession>
<gene>
    <name evidence="2" type="ORF">K0O23_09020</name>
</gene>
<dbReference type="Pfam" id="PF00534">
    <property type="entry name" value="Glycos_transf_1"/>
    <property type="match status" value="1"/>
</dbReference>
<evidence type="ECO:0000313" key="3">
    <source>
        <dbReference type="Proteomes" id="UP000813018"/>
    </source>
</evidence>
<dbReference type="Gene3D" id="3.40.50.2000">
    <property type="entry name" value="Glycogen Phosphorylase B"/>
    <property type="match status" value="2"/>
</dbReference>
<dbReference type="InterPro" id="IPR001296">
    <property type="entry name" value="Glyco_trans_1"/>
</dbReference>
<dbReference type="PANTHER" id="PTHR12526">
    <property type="entry name" value="GLYCOSYLTRANSFERASE"/>
    <property type="match status" value="1"/>
</dbReference>
<evidence type="ECO:0000313" key="2">
    <source>
        <dbReference type="EMBL" id="MBW7467208.1"/>
    </source>
</evidence>
<dbReference type="GO" id="GO:0016757">
    <property type="term" value="F:glycosyltransferase activity"/>
    <property type="evidence" value="ECO:0007669"/>
    <property type="project" value="UniProtKB-KW"/>
</dbReference>
<name>A0ABS7CTN6_9BACT</name>
<dbReference type="PANTHER" id="PTHR12526:SF595">
    <property type="entry name" value="BLL5217 PROTEIN"/>
    <property type="match status" value="1"/>
</dbReference>
<sequence length="336" mass="37691">MDPGIAVPPKGYGGHERLVYMFARQYQKLGHKVDLLVSPGSAVEGCVVYSFGQDGFPPKKWNALKAIPQAWLFLWKHRNNYDMIHNFGRLLFLLPVLNHKVNKIMTYGREIDSSNIRKIVKLPHKNLVFTAPSDDCVSTGSVAGKWVTVYNAIDFSKYTPSYSVEPDAPLIFLSRLDRVKGCHIAIEVAKSTNNKLIIAGNISTIPSEFEYFKNEIEPHIDGEQIIYVGTVNDEEKNFYLRQSKAMLFPIDIREAFGMVMAESMACGTPVIGFGCGAVPEVIENEISGYVVPTKEEMVGALAKIEQIDRKGCAKRARERFDVSVITEKYLKLVSYV</sequence>
<reference evidence="2 3" key="1">
    <citation type="journal article" date="2016" name="Int. J. Syst. Evol. Microbiol.">
        <title>Pontibacter aydingkolensis sp. nov., isolated from soil of a salt lake.</title>
        <authorList>
            <person name="Osman G."/>
            <person name="Zhang T."/>
            <person name="Lou K."/>
            <person name="Gao Y."/>
            <person name="Chang W."/>
            <person name="Lin Q."/>
            <person name="Yang H.M."/>
            <person name="Huo X.D."/>
            <person name="Wang N."/>
        </authorList>
    </citation>
    <scope>NUCLEOTIDE SEQUENCE [LARGE SCALE GENOMIC DNA]</scope>
    <source>
        <strain evidence="2 3">KACC 19255</strain>
    </source>
</reference>
<feature type="domain" description="Glycosyl transferase family 1" evidence="1">
    <location>
        <begin position="169"/>
        <end position="318"/>
    </location>
</feature>
<keyword evidence="2" id="KW-0808">Transferase</keyword>
<keyword evidence="2" id="KW-0328">Glycosyltransferase</keyword>
<protein>
    <submittedName>
        <fullName evidence="2">Glycosyltransferase</fullName>
        <ecNumber evidence="2">2.4.-.-</ecNumber>
    </submittedName>
</protein>
<keyword evidence="3" id="KW-1185">Reference proteome</keyword>
<organism evidence="2 3">
    <name type="scientific">Pontibacter aydingkolensis</name>
    <dbReference type="NCBI Taxonomy" id="1911536"/>
    <lineage>
        <taxon>Bacteria</taxon>
        <taxon>Pseudomonadati</taxon>
        <taxon>Bacteroidota</taxon>
        <taxon>Cytophagia</taxon>
        <taxon>Cytophagales</taxon>
        <taxon>Hymenobacteraceae</taxon>
        <taxon>Pontibacter</taxon>
    </lineage>
</organism>
<proteinExistence type="predicted"/>
<dbReference type="Proteomes" id="UP000813018">
    <property type="component" value="Unassembled WGS sequence"/>
</dbReference>
<dbReference type="EC" id="2.4.-.-" evidence="2"/>